<dbReference type="Proteomes" id="UP001610334">
    <property type="component" value="Unassembled WGS sequence"/>
</dbReference>
<sequence>MLQDYALDLKRAEVTDAGHWTSINGQQCVMTDCGNHPECPSGYGIAPGGSGLPDACGSSKYKIICCPLDAMPTGCLWRGGKSSVGRPSCHGQCHTGKSTLFHSRHATKNCLRPGFQAFCCTAETWARQIQACVYGGCGKKCGSEDSTKDMVKIAQRQDNCYWSKVQQLCCPVDAEFQNCHWVDKGTCDDNECDDNDVQVDTAVYGDTPGSCVGNGRKKVFCCDSPKNLNPFLPVALDKVFPTLPPTEDYAQFDLQNLGGNGAISTALNVNTFGLIIIVGPEDTCSRSVGEMDQICTSWIVRTSGLTDAVTSGLYVC</sequence>
<accession>A0ABR4H6F9</accession>
<name>A0ABR4H6F9_9EURO</name>
<dbReference type="EMBL" id="JBFXLT010000064">
    <property type="protein sequence ID" value="KAL2811009.1"/>
    <property type="molecule type" value="Genomic_DNA"/>
</dbReference>
<organism evidence="1 2">
    <name type="scientific">Aspergillus granulosus</name>
    <dbReference type="NCBI Taxonomy" id="176169"/>
    <lineage>
        <taxon>Eukaryota</taxon>
        <taxon>Fungi</taxon>
        <taxon>Dikarya</taxon>
        <taxon>Ascomycota</taxon>
        <taxon>Pezizomycotina</taxon>
        <taxon>Eurotiomycetes</taxon>
        <taxon>Eurotiomycetidae</taxon>
        <taxon>Eurotiales</taxon>
        <taxon>Aspergillaceae</taxon>
        <taxon>Aspergillus</taxon>
        <taxon>Aspergillus subgen. Nidulantes</taxon>
    </lineage>
</organism>
<proteinExistence type="predicted"/>
<comment type="caution">
    <text evidence="1">The sequence shown here is derived from an EMBL/GenBank/DDBJ whole genome shotgun (WGS) entry which is preliminary data.</text>
</comment>
<reference evidence="1 2" key="1">
    <citation type="submission" date="2024-07" db="EMBL/GenBank/DDBJ databases">
        <title>Section-level genome sequencing and comparative genomics of Aspergillus sections Usti and Cavernicolus.</title>
        <authorList>
            <consortium name="Lawrence Berkeley National Laboratory"/>
            <person name="Nybo J.L."/>
            <person name="Vesth T.C."/>
            <person name="Theobald S."/>
            <person name="Frisvad J.C."/>
            <person name="Larsen T.O."/>
            <person name="Kjaerboelling I."/>
            <person name="Rothschild-Mancinelli K."/>
            <person name="Lyhne E.K."/>
            <person name="Kogle M.E."/>
            <person name="Barry K."/>
            <person name="Clum A."/>
            <person name="Na H."/>
            <person name="Ledsgaard L."/>
            <person name="Lin J."/>
            <person name="Lipzen A."/>
            <person name="Kuo A."/>
            <person name="Riley R."/>
            <person name="Mondo S."/>
            <person name="Labutti K."/>
            <person name="Haridas S."/>
            <person name="Pangalinan J."/>
            <person name="Salamov A.A."/>
            <person name="Simmons B.A."/>
            <person name="Magnuson J.K."/>
            <person name="Chen J."/>
            <person name="Drula E."/>
            <person name="Henrissat B."/>
            <person name="Wiebenga A."/>
            <person name="Lubbers R.J."/>
            <person name="Gomes A.C."/>
            <person name="Makela M.R."/>
            <person name="Stajich J."/>
            <person name="Grigoriev I.V."/>
            <person name="Mortensen U.H."/>
            <person name="De Vries R.P."/>
            <person name="Baker S.E."/>
            <person name="Andersen M.R."/>
        </authorList>
    </citation>
    <scope>NUCLEOTIDE SEQUENCE [LARGE SCALE GENOMIC DNA]</scope>
    <source>
        <strain evidence="1 2">CBS 588.65</strain>
    </source>
</reference>
<evidence type="ECO:0000313" key="2">
    <source>
        <dbReference type="Proteomes" id="UP001610334"/>
    </source>
</evidence>
<evidence type="ECO:0000313" key="1">
    <source>
        <dbReference type="EMBL" id="KAL2811009.1"/>
    </source>
</evidence>
<gene>
    <name evidence="1" type="ORF">BJX63DRAFT_400740</name>
</gene>
<protein>
    <submittedName>
        <fullName evidence="1">Uncharacterized protein</fullName>
    </submittedName>
</protein>
<keyword evidence="2" id="KW-1185">Reference proteome</keyword>